<protein>
    <submittedName>
        <fullName evidence="2">CAP domain-containing protein</fullName>
    </submittedName>
</protein>
<dbReference type="AlphaFoldDB" id="A0A831TB21"/>
<sequence length="578" mass="62585">MGAPLGAQSRCTCRNLLVVLSAVLILSPLVFIGSPRAVAVESTDPAEQALALINSYRAWLGLPPMTRHPALESAATAHARYYQLNYGDPSLAGMGLHQEQEGKPGFTGASIGDRARAHGYAGSVNENIGLSGSLTTSIRWFMGTVNHRLPLIDPRYTDIGFGWVSEGDVRIEVIVVGSPSWSDTASPEWVAWPADGTTGVDTHFWGEVPNPFADASFPIGYPITLKYFGAGDVEFTSASLLADGQPVDVLFATGSGWLSRRTALLAATEPLQPGTLYTYTITGTANGQPFTHQASFQTAVSPEEPLARDGLRAATQLPAGLAGAPPALQRVWWSTDAAVWLEIEDRSWLWGPDIWATLEEPYAESPGGQRTVYYLDKARLEITDQGGDPTSAWFVTSGLLVRDMILGAAQVGDNAFQPVGPAQVPLAGDPAPLNPDAPTYASLHHLAAIAPGRAVPDRTGQPVVEVLSRDGTVTTDPSLGSTTYAWYDPVTGINVAAVFWEWTQGQPWDWLYVLGHPISEPYWIRTRVAGAEQWVLVQAFERRLLTYTPSNAMGWQVEFGNVGRHYYEWRYGQRPPEG</sequence>
<dbReference type="EMBL" id="DSIY01000238">
    <property type="protein sequence ID" value="HEG91785.1"/>
    <property type="molecule type" value="Genomic_DNA"/>
</dbReference>
<feature type="domain" description="SCP" evidence="1">
    <location>
        <begin position="50"/>
        <end position="171"/>
    </location>
</feature>
<dbReference type="Gene3D" id="3.40.33.10">
    <property type="entry name" value="CAP"/>
    <property type="match status" value="1"/>
</dbReference>
<evidence type="ECO:0000313" key="2">
    <source>
        <dbReference type="EMBL" id="HEG91785.1"/>
    </source>
</evidence>
<evidence type="ECO:0000259" key="1">
    <source>
        <dbReference type="Pfam" id="PF00188"/>
    </source>
</evidence>
<proteinExistence type="predicted"/>
<name>A0A831TB21_9BACT</name>
<dbReference type="Pfam" id="PF00188">
    <property type="entry name" value="CAP"/>
    <property type="match status" value="1"/>
</dbReference>
<dbReference type="InterPro" id="IPR014044">
    <property type="entry name" value="CAP_dom"/>
</dbReference>
<dbReference type="InterPro" id="IPR035940">
    <property type="entry name" value="CAP_sf"/>
</dbReference>
<gene>
    <name evidence="2" type="ORF">ENP34_10160</name>
</gene>
<comment type="caution">
    <text evidence="2">The sequence shown here is derived from an EMBL/GenBank/DDBJ whole genome shotgun (WGS) entry which is preliminary data.</text>
</comment>
<dbReference type="CDD" id="cd05379">
    <property type="entry name" value="CAP_bacterial"/>
    <property type="match status" value="1"/>
</dbReference>
<accession>A0A831TB21</accession>
<dbReference type="SUPFAM" id="SSF55797">
    <property type="entry name" value="PR-1-like"/>
    <property type="match status" value="1"/>
</dbReference>
<reference evidence="2" key="1">
    <citation type="journal article" date="2020" name="mSystems">
        <title>Genome- and Community-Level Interaction Insights into Carbon Utilization and Element Cycling Functions of Hydrothermarchaeota in Hydrothermal Sediment.</title>
        <authorList>
            <person name="Zhou Z."/>
            <person name="Liu Y."/>
            <person name="Xu W."/>
            <person name="Pan J."/>
            <person name="Luo Z.H."/>
            <person name="Li M."/>
        </authorList>
    </citation>
    <scope>NUCLEOTIDE SEQUENCE [LARGE SCALE GENOMIC DNA]</scope>
    <source>
        <strain evidence="2">SpSt-210</strain>
    </source>
</reference>
<organism evidence="2">
    <name type="scientific">Thermorudis peleae</name>
    <dbReference type="NCBI Taxonomy" id="1382356"/>
    <lineage>
        <taxon>Bacteria</taxon>
        <taxon>Pseudomonadati</taxon>
        <taxon>Thermomicrobiota</taxon>
        <taxon>Thermomicrobia</taxon>
        <taxon>Thermomicrobia incertae sedis</taxon>
        <taxon>Thermorudis</taxon>
    </lineage>
</organism>